<sequence length="335" mass="35095">MNAPPDENGTELDRLIEGHLDGTLDDAAEARLGRLVAESAVVAGRLARAVLVHDRLIDLLRGEASASAATIEAESSVPPPAIHRSRAFRLALPLGMAAVLAVGSLLLLRPAPANASASASAALERLVRASAAATDRQYAIRVVDHGPGGVPDPVPADVGGRKPGVDGATLFVRGADKFVFVRTFADGTAFINGCDGTIGWSVPPTGHVHLSEDQRRFRRGIPGERDDLPFLSLAEGLAGFRRGYALSLVEAPEAGGRLRLEAVRTDSRHRGPARATIDFPAGAAAAAERIELGGLAPDGSGPDGVVLELVERAPLPADFFDHAHHHDASRLVDWE</sequence>
<evidence type="ECO:0000313" key="1">
    <source>
        <dbReference type="EMBL" id="CAB4975261.1"/>
    </source>
</evidence>
<organism evidence="1">
    <name type="scientific">freshwater metagenome</name>
    <dbReference type="NCBI Taxonomy" id="449393"/>
    <lineage>
        <taxon>unclassified sequences</taxon>
        <taxon>metagenomes</taxon>
        <taxon>ecological metagenomes</taxon>
    </lineage>
</organism>
<gene>
    <name evidence="1" type="ORF">UFOPK3772_03656</name>
</gene>
<protein>
    <submittedName>
        <fullName evidence="1">Unannotated protein</fullName>
    </submittedName>
</protein>
<reference evidence="1" key="1">
    <citation type="submission" date="2020-05" db="EMBL/GenBank/DDBJ databases">
        <authorList>
            <person name="Chiriac C."/>
            <person name="Salcher M."/>
            <person name="Ghai R."/>
            <person name="Kavagutti S V."/>
        </authorList>
    </citation>
    <scope>NUCLEOTIDE SEQUENCE</scope>
</reference>
<proteinExistence type="predicted"/>
<accession>A0A6J7M3H1</accession>
<name>A0A6J7M3H1_9ZZZZ</name>
<dbReference type="EMBL" id="CAFBNE010000256">
    <property type="protein sequence ID" value="CAB4975261.1"/>
    <property type="molecule type" value="Genomic_DNA"/>
</dbReference>
<dbReference type="AlphaFoldDB" id="A0A6J7M3H1"/>